<dbReference type="GO" id="GO:0004252">
    <property type="term" value="F:serine-type endopeptidase activity"/>
    <property type="evidence" value="ECO:0007669"/>
    <property type="project" value="InterPro"/>
</dbReference>
<gene>
    <name evidence="7" type="ORF">NXF25_011867</name>
</gene>
<evidence type="ECO:0000313" key="8">
    <source>
        <dbReference type="Proteomes" id="UP001474421"/>
    </source>
</evidence>
<keyword evidence="8" id="KW-1185">Reference proteome</keyword>
<evidence type="ECO:0000256" key="2">
    <source>
        <dbReference type="ARBA" id="ARBA00022692"/>
    </source>
</evidence>
<feature type="domain" description="Peptidase S54 rhomboid" evidence="6">
    <location>
        <begin position="21"/>
        <end position="106"/>
    </location>
</feature>
<evidence type="ECO:0000259" key="6">
    <source>
        <dbReference type="Pfam" id="PF01694"/>
    </source>
</evidence>
<keyword evidence="4 5" id="KW-0472">Membrane</keyword>
<dbReference type="InterPro" id="IPR022764">
    <property type="entry name" value="Peptidase_S54_rhomboid_dom"/>
</dbReference>
<evidence type="ECO:0000256" key="4">
    <source>
        <dbReference type="ARBA" id="ARBA00023136"/>
    </source>
</evidence>
<dbReference type="EMBL" id="JAOTOJ010000005">
    <property type="protein sequence ID" value="KAK9401153.1"/>
    <property type="molecule type" value="Genomic_DNA"/>
</dbReference>
<dbReference type="PANTHER" id="PTHR43066">
    <property type="entry name" value="RHOMBOID-RELATED PROTEIN"/>
    <property type="match status" value="1"/>
</dbReference>
<keyword evidence="3 5" id="KW-1133">Transmembrane helix</keyword>
<feature type="transmembrane region" description="Helical" evidence="5">
    <location>
        <begin position="6"/>
        <end position="26"/>
    </location>
</feature>
<proteinExistence type="predicted"/>
<dbReference type="Proteomes" id="UP001474421">
    <property type="component" value="Unassembled WGS sequence"/>
</dbReference>
<dbReference type="PANTHER" id="PTHR43066:SF14">
    <property type="entry name" value="RHOMBOID-RELATED PROTEIN 4"/>
    <property type="match status" value="1"/>
</dbReference>
<keyword evidence="2 5" id="KW-0812">Transmembrane</keyword>
<name>A0AAW1BGQ4_CROAD</name>
<evidence type="ECO:0000256" key="5">
    <source>
        <dbReference type="SAM" id="Phobius"/>
    </source>
</evidence>
<evidence type="ECO:0000256" key="1">
    <source>
        <dbReference type="ARBA" id="ARBA00004141"/>
    </source>
</evidence>
<evidence type="ECO:0000256" key="3">
    <source>
        <dbReference type="ARBA" id="ARBA00022989"/>
    </source>
</evidence>
<sequence>MWFGYIIALFSLLVGAVYIFLEAVLAELLGNPSYEHHCAVGFSGVLFALKVLNNYYHPGGSTNIMGLNVSNKYSCWLELLAIHLLNPQSSFAGHLAGILVGLMYTMGPLKMFMTACAGGYSEQRNNYRTGNFRYSGNPSYPPNNYDMYTGGLAEEEQFERAVSNSLRERGSNTRHYSSERRPYGFWLSPEELSPEELRRQRLNRFERWQ</sequence>
<reference evidence="7 8" key="1">
    <citation type="journal article" date="2024" name="Proc. Natl. Acad. Sci. U.S.A.">
        <title>The genetic regulatory architecture and epigenomic basis for age-related changes in rattlesnake venom.</title>
        <authorList>
            <person name="Hogan M.P."/>
            <person name="Holding M.L."/>
            <person name="Nystrom G.S."/>
            <person name="Colston T.J."/>
            <person name="Bartlett D.A."/>
            <person name="Mason A.J."/>
            <person name="Ellsworth S.A."/>
            <person name="Rautsaw R.M."/>
            <person name="Lawrence K.C."/>
            <person name="Strickland J.L."/>
            <person name="He B."/>
            <person name="Fraser P."/>
            <person name="Margres M.J."/>
            <person name="Gilbert D.M."/>
            <person name="Gibbs H.L."/>
            <person name="Parkinson C.L."/>
            <person name="Rokyta D.R."/>
        </authorList>
    </citation>
    <scope>NUCLEOTIDE SEQUENCE [LARGE SCALE GENOMIC DNA]</scope>
    <source>
        <strain evidence="7">DRR0105</strain>
    </source>
</reference>
<dbReference type="GO" id="GO:0034620">
    <property type="term" value="P:cellular response to unfolded protein"/>
    <property type="evidence" value="ECO:0007669"/>
    <property type="project" value="TreeGrafter"/>
</dbReference>
<organism evidence="7 8">
    <name type="scientific">Crotalus adamanteus</name>
    <name type="common">Eastern diamondback rattlesnake</name>
    <dbReference type="NCBI Taxonomy" id="8729"/>
    <lineage>
        <taxon>Eukaryota</taxon>
        <taxon>Metazoa</taxon>
        <taxon>Chordata</taxon>
        <taxon>Craniata</taxon>
        <taxon>Vertebrata</taxon>
        <taxon>Euteleostomi</taxon>
        <taxon>Lepidosauria</taxon>
        <taxon>Squamata</taxon>
        <taxon>Bifurcata</taxon>
        <taxon>Unidentata</taxon>
        <taxon>Episquamata</taxon>
        <taxon>Toxicofera</taxon>
        <taxon>Serpentes</taxon>
        <taxon>Colubroidea</taxon>
        <taxon>Viperidae</taxon>
        <taxon>Crotalinae</taxon>
        <taxon>Crotalus</taxon>
    </lineage>
</organism>
<dbReference type="GO" id="GO:0016020">
    <property type="term" value="C:membrane"/>
    <property type="evidence" value="ECO:0007669"/>
    <property type="project" value="UniProtKB-SubCell"/>
</dbReference>
<comment type="caution">
    <text evidence="7">The sequence shown here is derived from an EMBL/GenBank/DDBJ whole genome shotgun (WGS) entry which is preliminary data.</text>
</comment>
<accession>A0AAW1BGQ4</accession>
<protein>
    <submittedName>
        <fullName evidence="7">Rhomboid-related protein 4</fullName>
    </submittedName>
</protein>
<dbReference type="SUPFAM" id="SSF144091">
    <property type="entry name" value="Rhomboid-like"/>
    <property type="match status" value="1"/>
</dbReference>
<dbReference type="AlphaFoldDB" id="A0AAW1BGQ4"/>
<dbReference type="GO" id="GO:0005783">
    <property type="term" value="C:endoplasmic reticulum"/>
    <property type="evidence" value="ECO:0007669"/>
    <property type="project" value="TreeGrafter"/>
</dbReference>
<evidence type="ECO:0000313" key="7">
    <source>
        <dbReference type="EMBL" id="KAK9401153.1"/>
    </source>
</evidence>
<comment type="subcellular location">
    <subcellularLocation>
        <location evidence="1">Membrane</location>
        <topology evidence="1">Multi-pass membrane protein</topology>
    </subcellularLocation>
</comment>
<dbReference type="GO" id="GO:0043066">
    <property type="term" value="P:negative regulation of apoptotic process"/>
    <property type="evidence" value="ECO:0007669"/>
    <property type="project" value="TreeGrafter"/>
</dbReference>
<dbReference type="Gene3D" id="1.20.1540.10">
    <property type="entry name" value="Rhomboid-like"/>
    <property type="match status" value="1"/>
</dbReference>
<dbReference type="Pfam" id="PF01694">
    <property type="entry name" value="Rhomboid"/>
    <property type="match status" value="1"/>
</dbReference>
<dbReference type="InterPro" id="IPR035952">
    <property type="entry name" value="Rhomboid-like_sf"/>
</dbReference>